<evidence type="ECO:0000313" key="3">
    <source>
        <dbReference type="Proteomes" id="UP000007485"/>
    </source>
</evidence>
<gene>
    <name evidence="2" type="ordered locus">VMUT_2029</name>
</gene>
<dbReference type="Proteomes" id="UP000007485">
    <property type="component" value="Chromosome"/>
</dbReference>
<dbReference type="RefSeq" id="WP_013605387.1">
    <property type="nucleotide sequence ID" value="NC_015151.1"/>
</dbReference>
<dbReference type="GeneID" id="10289681"/>
<reference evidence="2 3" key="1">
    <citation type="journal article" date="2011" name="J. Bacteriol.">
        <title>Complete genome sequence of 'Vulcanisaeta moutnovskia' strain 768-28, a novel member of the hyperthermophilic crenarchaeal genus vulcanisaeta.</title>
        <authorList>
            <person name="Gumerov V.M."/>
            <person name="Mardanov A.V."/>
            <person name="Beletsky A.V."/>
            <person name="Prokofeva M.I."/>
            <person name="Bonch-Osmolovskaya E.A."/>
            <person name="Ravin N.V."/>
            <person name="Skryabin K.G."/>
        </authorList>
    </citation>
    <scope>NUCLEOTIDE SEQUENCE [LARGE SCALE GENOMIC DNA]</scope>
    <source>
        <strain evidence="2 3">768-28</strain>
    </source>
</reference>
<dbReference type="STRING" id="985053.VMUT_2029"/>
<dbReference type="Pfam" id="PF09376">
    <property type="entry name" value="NurA"/>
    <property type="match status" value="1"/>
</dbReference>
<dbReference type="AlphaFoldDB" id="F0QWK9"/>
<dbReference type="SMART" id="SM00933">
    <property type="entry name" value="NurA"/>
    <property type="match status" value="1"/>
</dbReference>
<dbReference type="HOGENOM" id="CLU_904955_0_0_2"/>
<dbReference type="OrthoDB" id="26311at2157"/>
<feature type="domain" description="NurA" evidence="1">
    <location>
        <begin position="48"/>
        <end position="268"/>
    </location>
</feature>
<dbReference type="eggNOG" id="arCOG05577">
    <property type="taxonomic scope" value="Archaea"/>
</dbReference>
<protein>
    <recommendedName>
        <fullName evidence="1">NurA domain-containing protein</fullName>
    </recommendedName>
</protein>
<sequence length="307" mass="34972">MFNDVIINMLELIETRITQIRDKALGLLNDANNFMENIIEVTPNRGFIKFIAVDSGFTEIVYLGFRIAVINIAMLMNTNGKGHILTRFEALLGVSSEELERIALDMEVKYALEASRIFPIDVVLLDGALIGRNYVGKFNVPVLAHIKDVRSNRYSQGIIDTEFKNYINKALQIMEEPLIMHIIMETYRDKTKNTNALMTKPYVVGKIGDKEVYGFYVQYLPAALPIYTEYIGDPGMIQHVISRIAPLSIMPRLGYPAPLYVVDRFAKVNMDFRSMVRLIMEKLGGEVLSELRGMYLKIGLNEYVKNK</sequence>
<keyword evidence="3" id="KW-1185">Reference proteome</keyword>
<accession>F0QWK9</accession>
<evidence type="ECO:0000313" key="2">
    <source>
        <dbReference type="EMBL" id="ADY02226.1"/>
    </source>
</evidence>
<organism evidence="2 3">
    <name type="scientific">Vulcanisaeta moutnovskia (strain 768-28)</name>
    <dbReference type="NCBI Taxonomy" id="985053"/>
    <lineage>
        <taxon>Archaea</taxon>
        <taxon>Thermoproteota</taxon>
        <taxon>Thermoprotei</taxon>
        <taxon>Thermoproteales</taxon>
        <taxon>Thermoproteaceae</taxon>
        <taxon>Vulcanisaeta</taxon>
    </lineage>
</organism>
<name>F0QWK9_VULM7</name>
<dbReference type="InterPro" id="IPR018977">
    <property type="entry name" value="NurA_domain"/>
</dbReference>
<proteinExistence type="predicted"/>
<dbReference type="EMBL" id="CP002529">
    <property type="protein sequence ID" value="ADY02226.1"/>
    <property type="molecule type" value="Genomic_DNA"/>
</dbReference>
<evidence type="ECO:0000259" key="1">
    <source>
        <dbReference type="SMART" id="SM00933"/>
    </source>
</evidence>
<dbReference type="KEGG" id="vmo:VMUT_2029"/>